<proteinExistence type="inferred from homology"/>
<dbReference type="CDD" id="cd22667">
    <property type="entry name" value="FHA_NBN"/>
    <property type="match status" value="1"/>
</dbReference>
<keyword evidence="3" id="KW-0158">Chromosome</keyword>
<dbReference type="GO" id="GO:0007095">
    <property type="term" value="P:mitotic G2 DNA damage checkpoint signaling"/>
    <property type="evidence" value="ECO:0007669"/>
    <property type="project" value="InterPro"/>
</dbReference>
<protein>
    <recommendedName>
        <fullName evidence="8">FHA domain-containing protein</fullName>
    </recommendedName>
</protein>
<dbReference type="Gene3D" id="2.60.200.20">
    <property type="match status" value="1"/>
</dbReference>
<dbReference type="InterPro" id="IPR008984">
    <property type="entry name" value="SMAD_FHA_dom_sf"/>
</dbReference>
<dbReference type="GO" id="GO:0030870">
    <property type="term" value="C:Mre11 complex"/>
    <property type="evidence" value="ECO:0007669"/>
    <property type="project" value="InterPro"/>
</dbReference>
<comment type="subcellular location">
    <subcellularLocation>
        <location evidence="2">Chromosome</location>
    </subcellularLocation>
    <subcellularLocation>
        <location evidence="1">Nucleus</location>
    </subcellularLocation>
</comment>
<keyword evidence="6" id="KW-0539">Nucleus</keyword>
<gene>
    <name evidence="9" type="ORF">HU200_060576</name>
</gene>
<dbReference type="InterPro" id="IPR040227">
    <property type="entry name" value="Nibrin-rel"/>
</dbReference>
<evidence type="ECO:0000313" key="9">
    <source>
        <dbReference type="EMBL" id="KAF8656632.1"/>
    </source>
</evidence>
<dbReference type="AlphaFoldDB" id="A0A835ABU9"/>
<evidence type="ECO:0000259" key="8">
    <source>
        <dbReference type="PROSITE" id="PS50006"/>
    </source>
</evidence>
<dbReference type="SUPFAM" id="SSF49879">
    <property type="entry name" value="SMAD/FHA domain"/>
    <property type="match status" value="1"/>
</dbReference>
<evidence type="ECO:0000256" key="7">
    <source>
        <dbReference type="ARBA" id="ARBA00044757"/>
    </source>
</evidence>
<accession>A0A835ABU9</accession>
<dbReference type="GO" id="GO:0005694">
    <property type="term" value="C:chromosome"/>
    <property type="evidence" value="ECO:0007669"/>
    <property type="project" value="UniProtKB-SubCell"/>
</dbReference>
<dbReference type="Pfam" id="PF00498">
    <property type="entry name" value="FHA"/>
    <property type="match status" value="1"/>
</dbReference>
<feature type="domain" description="FHA" evidence="8">
    <location>
        <begin position="24"/>
        <end position="84"/>
    </location>
</feature>
<comment type="caution">
    <text evidence="9">The sequence shown here is derived from an EMBL/GenBank/DDBJ whole genome shotgun (WGS) entry which is preliminary data.</text>
</comment>
<keyword evidence="5" id="KW-0234">DNA repair</keyword>
<sequence length="548" mass="60514">MHPGFIEVSCLQFMLELWTQNCILMLGFYTTDCDVIVQADTSISRVHAEIEVEKMVSWDPHSGGPASPSCVRVVDRSKYGTFVNKVHGTQGSRLHKNEDVMLTDGDTVTFGTGNATFRLLFVPIVAFFHGRKSARIDPSLHAVMTSIGAYATRKWSDECTHVLADEACPLTPELLDAVIGQKQIVLGDWFKAMAEKNIHTEIPSCTLYIPNLTLDGTVIKMVEVNLIQSCLAGYTFILGPSDKVYQFGEKLLGLLESTGAKYLHIDEFCANSQDSITGDTDQQILVFPARYPLEFSKIRTLFPLSKISDVKLFAAALSGRLEATAIEPPAFIVTSSNSTDETIVADSDVEMETATSNPIGASNKFQSHIENISDDEKEITNITNEVAATVGGTKADVVQLNEPQKVLTEVEAPKSVQDDVTVEAPKSMQDDVKVIEKASIYRSKARDEDVRVINKVPKDENLDISRDGACDVIFNQDLVVKKLLSQLRLHQLKVEVLTSNALGRESDYESGTLTDFMREEKQRKEMEAIAEDLFNNAKVAAYTLCLLP</sequence>
<dbReference type="GO" id="GO:0000724">
    <property type="term" value="P:double-strand break repair via homologous recombination"/>
    <property type="evidence" value="ECO:0007669"/>
    <property type="project" value="TreeGrafter"/>
</dbReference>
<dbReference type="GO" id="GO:0003684">
    <property type="term" value="F:damaged DNA binding"/>
    <property type="evidence" value="ECO:0007669"/>
    <property type="project" value="TreeGrafter"/>
</dbReference>
<keyword evidence="4" id="KW-0227">DNA damage</keyword>
<evidence type="ECO:0000256" key="6">
    <source>
        <dbReference type="ARBA" id="ARBA00023242"/>
    </source>
</evidence>
<evidence type="ECO:0000256" key="2">
    <source>
        <dbReference type="ARBA" id="ARBA00004286"/>
    </source>
</evidence>
<dbReference type="Proteomes" id="UP000636709">
    <property type="component" value="Unassembled WGS sequence"/>
</dbReference>
<dbReference type="PANTHER" id="PTHR12162:SF0">
    <property type="entry name" value="NIBRIN"/>
    <property type="match status" value="1"/>
</dbReference>
<organism evidence="9 10">
    <name type="scientific">Digitaria exilis</name>
    <dbReference type="NCBI Taxonomy" id="1010633"/>
    <lineage>
        <taxon>Eukaryota</taxon>
        <taxon>Viridiplantae</taxon>
        <taxon>Streptophyta</taxon>
        <taxon>Embryophyta</taxon>
        <taxon>Tracheophyta</taxon>
        <taxon>Spermatophyta</taxon>
        <taxon>Magnoliopsida</taxon>
        <taxon>Liliopsida</taxon>
        <taxon>Poales</taxon>
        <taxon>Poaceae</taxon>
        <taxon>PACMAD clade</taxon>
        <taxon>Panicoideae</taxon>
        <taxon>Panicodae</taxon>
        <taxon>Paniceae</taxon>
        <taxon>Anthephorinae</taxon>
        <taxon>Digitaria</taxon>
    </lineage>
</organism>
<dbReference type="InterPro" id="IPR036420">
    <property type="entry name" value="BRCT_dom_sf"/>
</dbReference>
<dbReference type="OrthoDB" id="552194at2759"/>
<reference evidence="9" key="1">
    <citation type="submission" date="2020-07" db="EMBL/GenBank/DDBJ databases">
        <title>Genome sequence and genetic diversity analysis of an under-domesticated orphan crop, white fonio (Digitaria exilis).</title>
        <authorList>
            <person name="Bennetzen J.L."/>
            <person name="Chen S."/>
            <person name="Ma X."/>
            <person name="Wang X."/>
            <person name="Yssel A.E.J."/>
            <person name="Chaluvadi S.R."/>
            <person name="Johnson M."/>
            <person name="Gangashetty P."/>
            <person name="Hamidou F."/>
            <person name="Sanogo M.D."/>
            <person name="Zwaenepoel A."/>
            <person name="Wallace J."/>
            <person name="Van De Peer Y."/>
            <person name="Van Deynze A."/>
        </authorList>
    </citation>
    <scope>NUCLEOTIDE SEQUENCE</scope>
    <source>
        <tissue evidence="9">Leaves</tissue>
    </source>
</reference>
<name>A0A835ABU9_9POAL</name>
<comment type="similarity">
    <text evidence="7">Belongs to the Nibrin family.</text>
</comment>
<evidence type="ECO:0000256" key="3">
    <source>
        <dbReference type="ARBA" id="ARBA00022454"/>
    </source>
</evidence>
<evidence type="ECO:0000256" key="1">
    <source>
        <dbReference type="ARBA" id="ARBA00004123"/>
    </source>
</evidence>
<dbReference type="InterPro" id="IPR000253">
    <property type="entry name" value="FHA_dom"/>
</dbReference>
<dbReference type="PROSITE" id="PS50006">
    <property type="entry name" value="FHA_DOMAIN"/>
    <property type="match status" value="1"/>
</dbReference>
<dbReference type="Gene3D" id="3.40.50.10190">
    <property type="entry name" value="BRCT domain"/>
    <property type="match status" value="1"/>
</dbReference>
<dbReference type="PANTHER" id="PTHR12162">
    <property type="entry name" value="NIBRIN-RELATED"/>
    <property type="match status" value="1"/>
</dbReference>
<evidence type="ECO:0000256" key="5">
    <source>
        <dbReference type="ARBA" id="ARBA00023204"/>
    </source>
</evidence>
<evidence type="ECO:0000256" key="4">
    <source>
        <dbReference type="ARBA" id="ARBA00022763"/>
    </source>
</evidence>
<dbReference type="FunFam" id="3.40.50.10190:FF:000075">
    <property type="entry name" value="Nijmegen breakage syndrome 1 protein"/>
    <property type="match status" value="1"/>
</dbReference>
<evidence type="ECO:0000313" key="10">
    <source>
        <dbReference type="Proteomes" id="UP000636709"/>
    </source>
</evidence>
<keyword evidence="10" id="KW-1185">Reference proteome</keyword>
<dbReference type="EMBL" id="JACEFO010002540">
    <property type="protein sequence ID" value="KAF8656632.1"/>
    <property type="molecule type" value="Genomic_DNA"/>
</dbReference>